<evidence type="ECO:0000256" key="1">
    <source>
        <dbReference type="ARBA" id="ARBA00004162"/>
    </source>
</evidence>
<comment type="caution">
    <text evidence="9">The sequence shown here is derived from an EMBL/GenBank/DDBJ whole genome shotgun (WGS) entry which is preliminary data.</text>
</comment>
<keyword evidence="5 8" id="KW-1133">Transmembrane helix</keyword>
<keyword evidence="10" id="KW-1185">Reference proteome</keyword>
<reference evidence="9 10" key="1">
    <citation type="submission" date="2024-04" db="EMBL/GenBank/DDBJ databases">
        <title>Draft genome sequence of Sessilibacter corallicola NBRC 116591.</title>
        <authorList>
            <person name="Miyakawa T."/>
            <person name="Kusuya Y."/>
            <person name="Miura T."/>
        </authorList>
    </citation>
    <scope>NUCLEOTIDE SEQUENCE [LARGE SCALE GENOMIC DNA]</scope>
    <source>
        <strain evidence="9 10">KU-00831-HH</strain>
    </source>
</reference>
<sequence length="188" mass="20896">MFKHRRKLNQEAELDITSFMNLMIILVPVLLMTMVFSRITVIDLTLPEAGAGDASDTDKPKVLEVVIFEDFIDVNYPAGTRLKRIEKVEIPSEEPGQPATVDYNYPLLSLTLQEIKRQLKEQGTEKRDVLLLSQPDTSYQTLITAMDTVRSFKTVLITDVVDAELFPQISLGDAPTNVVETAAAGGAQ</sequence>
<dbReference type="Pfam" id="PF02472">
    <property type="entry name" value="ExbD"/>
    <property type="match status" value="1"/>
</dbReference>
<keyword evidence="4 7" id="KW-0812">Transmembrane</keyword>
<name>A0ABQ0ABM2_9GAMM</name>
<evidence type="ECO:0000256" key="4">
    <source>
        <dbReference type="ARBA" id="ARBA00022692"/>
    </source>
</evidence>
<gene>
    <name evidence="9" type="ORF">NBRC116591_28650</name>
</gene>
<organism evidence="9 10">
    <name type="scientific">Sessilibacter corallicola</name>
    <dbReference type="NCBI Taxonomy" id="2904075"/>
    <lineage>
        <taxon>Bacteria</taxon>
        <taxon>Pseudomonadati</taxon>
        <taxon>Pseudomonadota</taxon>
        <taxon>Gammaproteobacteria</taxon>
        <taxon>Cellvibrionales</taxon>
        <taxon>Cellvibrionaceae</taxon>
        <taxon>Sessilibacter</taxon>
    </lineage>
</organism>
<dbReference type="RefSeq" id="WP_233088036.1">
    <property type="nucleotide sequence ID" value="NZ_BAABWN010000009.1"/>
</dbReference>
<dbReference type="Proteomes" id="UP001465153">
    <property type="component" value="Unassembled WGS sequence"/>
</dbReference>
<feature type="transmembrane region" description="Helical" evidence="8">
    <location>
        <begin position="12"/>
        <end position="36"/>
    </location>
</feature>
<evidence type="ECO:0000313" key="9">
    <source>
        <dbReference type="EMBL" id="GAA6169054.1"/>
    </source>
</evidence>
<evidence type="ECO:0000256" key="6">
    <source>
        <dbReference type="ARBA" id="ARBA00023136"/>
    </source>
</evidence>
<keyword evidence="3" id="KW-1003">Cell membrane</keyword>
<evidence type="ECO:0000256" key="3">
    <source>
        <dbReference type="ARBA" id="ARBA00022475"/>
    </source>
</evidence>
<protein>
    <recommendedName>
        <fullName evidence="11">Biopolymer transporter ExbD</fullName>
    </recommendedName>
</protein>
<dbReference type="InterPro" id="IPR003400">
    <property type="entry name" value="ExbD"/>
</dbReference>
<evidence type="ECO:0000256" key="2">
    <source>
        <dbReference type="ARBA" id="ARBA00005811"/>
    </source>
</evidence>
<keyword evidence="7" id="KW-0653">Protein transport</keyword>
<keyword evidence="7" id="KW-0813">Transport</keyword>
<comment type="subcellular location">
    <subcellularLocation>
        <location evidence="1">Cell membrane</location>
        <topology evidence="1">Single-pass membrane protein</topology>
    </subcellularLocation>
    <subcellularLocation>
        <location evidence="7">Cell membrane</location>
        <topology evidence="7">Single-pass type II membrane protein</topology>
    </subcellularLocation>
</comment>
<evidence type="ECO:0000313" key="10">
    <source>
        <dbReference type="Proteomes" id="UP001465153"/>
    </source>
</evidence>
<evidence type="ECO:0000256" key="7">
    <source>
        <dbReference type="RuleBase" id="RU003879"/>
    </source>
</evidence>
<evidence type="ECO:0000256" key="5">
    <source>
        <dbReference type="ARBA" id="ARBA00022989"/>
    </source>
</evidence>
<keyword evidence="6 8" id="KW-0472">Membrane</keyword>
<evidence type="ECO:0000256" key="8">
    <source>
        <dbReference type="SAM" id="Phobius"/>
    </source>
</evidence>
<accession>A0ABQ0ABM2</accession>
<evidence type="ECO:0008006" key="11">
    <source>
        <dbReference type="Google" id="ProtNLM"/>
    </source>
</evidence>
<comment type="similarity">
    <text evidence="2 7">Belongs to the ExbD/TolR family.</text>
</comment>
<dbReference type="EMBL" id="BAABWN010000009">
    <property type="protein sequence ID" value="GAA6169054.1"/>
    <property type="molecule type" value="Genomic_DNA"/>
</dbReference>
<proteinExistence type="inferred from homology"/>